<dbReference type="Proteomes" id="UP000256877">
    <property type="component" value="Unassembled WGS sequence"/>
</dbReference>
<keyword evidence="1" id="KW-0812">Transmembrane</keyword>
<keyword evidence="1" id="KW-1133">Transmembrane helix</keyword>
<organism evidence="2 3">
    <name type="scientific">Pyrobaculum aerophilum</name>
    <dbReference type="NCBI Taxonomy" id="13773"/>
    <lineage>
        <taxon>Archaea</taxon>
        <taxon>Thermoproteota</taxon>
        <taxon>Thermoprotei</taxon>
        <taxon>Thermoproteales</taxon>
        <taxon>Thermoproteaceae</taxon>
        <taxon>Pyrobaculum</taxon>
    </lineage>
</organism>
<dbReference type="RefSeq" id="WP_116430518.1">
    <property type="nucleotide sequence ID" value="NZ_DAIOPL010000021.1"/>
</dbReference>
<sequence length="297" mass="33655">MVNSNIVVGAVMGLVVLVAVGVLITAGFGAALQGPAEDSIVSKVFAEVESGSPAITKRWTRENSSYLVEEEFYIDVELVRELKPRLGYYVYETSLIRLADGVMYERWVYNVTKTDGGYSVVRTLYSFMLIDGRWLNGSAVDEWLVVNNTVIWLHSITGDSLWVHNYTERPISMNCLSLLVAPPFWPYVAEGRQFNVKWVTNVTFLPPFGNGTVRGEFSDKYKVGKELVDCRGPVGKCYVVEAELKRKYYAPRINMVNEFEPYRYVFYVDLSGVVVEVREYAGRSKTPTLTIKLVEWT</sequence>
<proteinExistence type="predicted"/>
<comment type="caution">
    <text evidence="2">The sequence shown here is derived from an EMBL/GenBank/DDBJ whole genome shotgun (WGS) entry which is preliminary data.</text>
</comment>
<dbReference type="AlphaFoldDB" id="A0A371R341"/>
<dbReference type="EMBL" id="NMUF01000019">
    <property type="protein sequence ID" value="RFA98232.1"/>
    <property type="molecule type" value="Genomic_DNA"/>
</dbReference>
<accession>A0A371R341</accession>
<keyword evidence="1" id="KW-0472">Membrane</keyword>
<gene>
    <name evidence="2" type="ORF">CGL52_07730</name>
</gene>
<reference evidence="2 3" key="1">
    <citation type="submission" date="2017-07" db="EMBL/GenBank/DDBJ databases">
        <title>Draft genome sequence of aerobic hyperthermophilic archaea, Pyrobaculum aerophilum YKB31 and YKB32.</title>
        <authorList>
            <person name="Mochizuki T."/>
            <person name="Berliner A.J."/>
            <person name="Yoshida-Takashima Y."/>
            <person name="Takaki Y."/>
            <person name="Nunoura T."/>
            <person name="Takai K."/>
        </authorList>
    </citation>
    <scope>NUCLEOTIDE SEQUENCE [LARGE SCALE GENOMIC DNA]</scope>
    <source>
        <strain evidence="2 3">YKB32</strain>
    </source>
</reference>
<evidence type="ECO:0000313" key="2">
    <source>
        <dbReference type="EMBL" id="RFA98232.1"/>
    </source>
</evidence>
<evidence type="ECO:0000313" key="3">
    <source>
        <dbReference type="Proteomes" id="UP000256877"/>
    </source>
</evidence>
<protein>
    <submittedName>
        <fullName evidence="2">Uncharacterized protein</fullName>
    </submittedName>
</protein>
<name>A0A371R341_9CREN</name>
<evidence type="ECO:0000256" key="1">
    <source>
        <dbReference type="SAM" id="Phobius"/>
    </source>
</evidence>
<feature type="transmembrane region" description="Helical" evidence="1">
    <location>
        <begin position="6"/>
        <end position="32"/>
    </location>
</feature>